<sequence>NVRVDEDDEPYRKSSTATIRSEGTGTVYYNKHGGILQLYDSSDNSSLDSHRSSMMKVRRLSSTFDVTSRFPKLQECAHFHYDYVELGKIKVCLCDEEQENYRHNGEDYMERTFLIKVFSNQTSWNVRRTYKNFRLLDRQLHKCIFDRKFSQLVDLSQQEEGSRTYEEMETELSSYLQRFSNIANSMLNCGTILNWFELDNRGNRLLAIDDSGINTPAIAAAHSVKRYTAQAVDEISLE</sequence>
<dbReference type="Proteomes" id="UP000596742">
    <property type="component" value="Unassembled WGS sequence"/>
</dbReference>
<dbReference type="OrthoDB" id="5873004at2759"/>
<gene>
    <name evidence="2" type="ORF">MGAL_10B042201</name>
</gene>
<name>A0A8B6BRJ4_MYTGA</name>
<feature type="non-terminal residue" evidence="2">
    <location>
        <position position="1"/>
    </location>
</feature>
<protein>
    <submittedName>
        <fullName evidence="2">Rho GTPase-activating protein 32</fullName>
    </submittedName>
</protein>
<dbReference type="GO" id="GO:0035091">
    <property type="term" value="F:phosphatidylinositol binding"/>
    <property type="evidence" value="ECO:0007669"/>
    <property type="project" value="InterPro"/>
</dbReference>
<proteinExistence type="predicted"/>
<reference evidence="2" key="1">
    <citation type="submission" date="2018-11" db="EMBL/GenBank/DDBJ databases">
        <authorList>
            <person name="Alioto T."/>
            <person name="Alioto T."/>
        </authorList>
    </citation>
    <scope>NUCLEOTIDE SEQUENCE</scope>
</reference>
<dbReference type="SUPFAM" id="SSF64268">
    <property type="entry name" value="PX domain"/>
    <property type="match status" value="1"/>
</dbReference>
<dbReference type="GO" id="GO:0005096">
    <property type="term" value="F:GTPase activator activity"/>
    <property type="evidence" value="ECO:0007669"/>
    <property type="project" value="UniProtKB-KW"/>
</dbReference>
<dbReference type="AlphaFoldDB" id="A0A8B6BRJ4"/>
<dbReference type="GO" id="GO:0007264">
    <property type="term" value="P:small GTPase-mediated signal transduction"/>
    <property type="evidence" value="ECO:0007669"/>
    <property type="project" value="TreeGrafter"/>
</dbReference>
<keyword evidence="1" id="KW-0343">GTPase activation</keyword>
<evidence type="ECO:0000256" key="1">
    <source>
        <dbReference type="ARBA" id="ARBA00022468"/>
    </source>
</evidence>
<dbReference type="PANTHER" id="PTHR15729">
    <property type="entry name" value="CDC42 GTPASE-ACTIVATING PROTEIN"/>
    <property type="match status" value="1"/>
</dbReference>
<evidence type="ECO:0000313" key="2">
    <source>
        <dbReference type="EMBL" id="VDH93713.1"/>
    </source>
</evidence>
<dbReference type="EMBL" id="UYJE01000496">
    <property type="protein sequence ID" value="VDH93713.1"/>
    <property type="molecule type" value="Genomic_DNA"/>
</dbReference>
<keyword evidence="3" id="KW-1185">Reference proteome</keyword>
<organism evidence="2 3">
    <name type="scientific">Mytilus galloprovincialis</name>
    <name type="common">Mediterranean mussel</name>
    <dbReference type="NCBI Taxonomy" id="29158"/>
    <lineage>
        <taxon>Eukaryota</taxon>
        <taxon>Metazoa</taxon>
        <taxon>Spiralia</taxon>
        <taxon>Lophotrochozoa</taxon>
        <taxon>Mollusca</taxon>
        <taxon>Bivalvia</taxon>
        <taxon>Autobranchia</taxon>
        <taxon>Pteriomorphia</taxon>
        <taxon>Mytilida</taxon>
        <taxon>Mytiloidea</taxon>
        <taxon>Mytilidae</taxon>
        <taxon>Mytilinae</taxon>
        <taxon>Mytilus</taxon>
    </lineage>
</organism>
<comment type="caution">
    <text evidence="2">The sequence shown here is derived from an EMBL/GenBank/DDBJ whole genome shotgun (WGS) entry which is preliminary data.</text>
</comment>
<dbReference type="Gene3D" id="3.30.1520.10">
    <property type="entry name" value="Phox-like domain"/>
    <property type="match status" value="1"/>
</dbReference>
<feature type="non-terminal residue" evidence="2">
    <location>
        <position position="238"/>
    </location>
</feature>
<accession>A0A8B6BRJ4</accession>
<dbReference type="InterPro" id="IPR036871">
    <property type="entry name" value="PX_dom_sf"/>
</dbReference>
<dbReference type="InterPro" id="IPR051576">
    <property type="entry name" value="PX-Rho_GAP"/>
</dbReference>
<dbReference type="PANTHER" id="PTHR15729:SF10">
    <property type="entry name" value="GTPASE-ACTIVATING PROTEIN CDGAPR"/>
    <property type="match status" value="1"/>
</dbReference>
<evidence type="ECO:0000313" key="3">
    <source>
        <dbReference type="Proteomes" id="UP000596742"/>
    </source>
</evidence>